<sequence length="529" mass="57350">MVLTNDRDNDRSMDEERERERRRRERERQNRQSNDRSNNDRDRSPRGKKKTNRVFISNIPYEYRWQELKDLFREKVGEVSFVELFVDENEKPRGCGIIEFATASLAEEAVEKMHRYDLKGRKLVVKEDNDVERDKYGRILPRSQRSNNDGGRPSREEPRNSNWNDLPPLSGGGGPSNSSTPKWGNTYGLSVQFLESLNISPPLVPRCFVANLDYKVDDKKLREVFRLAGRVISAEISIDKEGKSRGFGVVEFEHPVEAVQAISMLHNQRLFDRTLSVRIDRADKGDGLPPKLPEGLKGIGMGLGANGAPLTDVARNLPNQTTAPQPQASPAVNALPSVTNLAAAALVNNLISGSAGGSTDLSSLTGAANPLAAFSSATSNPLAAAFSSAAAAAAGGGGFGSVLGPSLGRNSSSDFDSLSAALSGGGGAQGLGSSLSDRGLGDRSRSALTSGNSSSHSPSDTIIIQNLPMGTTWQQLRDKCRDAGDVKFAELRGKDTGVVQFTNQWDAQRAISMLDGIKVDGRVMDVRFY</sequence>
<evidence type="ECO:0000313" key="6">
    <source>
        <dbReference type="Proteomes" id="UP001307889"/>
    </source>
</evidence>
<evidence type="ECO:0000256" key="3">
    <source>
        <dbReference type="SAM" id="MobiDB-lite"/>
    </source>
</evidence>
<keyword evidence="1 2" id="KW-0694">RNA-binding</keyword>
<feature type="domain" description="RRM" evidence="4">
    <location>
        <begin position="52"/>
        <end position="130"/>
    </location>
</feature>
<dbReference type="CDD" id="cd12385">
    <property type="entry name" value="RRM1_hnRNPM_like"/>
    <property type="match status" value="1"/>
</dbReference>
<feature type="compositionally biased region" description="Basic and acidic residues" evidence="3">
    <location>
        <begin position="26"/>
        <end position="45"/>
    </location>
</feature>
<evidence type="ECO:0000259" key="4">
    <source>
        <dbReference type="PROSITE" id="PS50102"/>
    </source>
</evidence>
<dbReference type="SUPFAM" id="SSF54928">
    <property type="entry name" value="RNA-binding domain, RBD"/>
    <property type="match status" value="2"/>
</dbReference>
<dbReference type="InterPro" id="IPR012677">
    <property type="entry name" value="Nucleotide-bd_a/b_plait_sf"/>
</dbReference>
<dbReference type="PANTHER" id="PTHR23003">
    <property type="entry name" value="RNA RECOGNITION MOTIF RRM DOMAIN CONTAINING PROTEIN"/>
    <property type="match status" value="1"/>
</dbReference>
<dbReference type="InterPro" id="IPR050374">
    <property type="entry name" value="RRT5_SRSF_SR"/>
</dbReference>
<accession>A0ABN7AS15</accession>
<feature type="compositionally biased region" description="Polar residues" evidence="3">
    <location>
        <begin position="447"/>
        <end position="461"/>
    </location>
</feature>
<feature type="region of interest" description="Disordered" evidence="3">
    <location>
        <begin position="310"/>
        <end position="331"/>
    </location>
</feature>
<feature type="region of interest" description="Disordered" evidence="3">
    <location>
        <begin position="135"/>
        <end position="181"/>
    </location>
</feature>
<name>A0ABN7AS15_9HEMI</name>
<dbReference type="InterPro" id="IPR035979">
    <property type="entry name" value="RBD_domain_sf"/>
</dbReference>
<dbReference type="EMBL" id="AP028913">
    <property type="protein sequence ID" value="BES95001.1"/>
    <property type="molecule type" value="Genomic_DNA"/>
</dbReference>
<organism evidence="5 6">
    <name type="scientific">Nesidiocoris tenuis</name>
    <dbReference type="NCBI Taxonomy" id="355587"/>
    <lineage>
        <taxon>Eukaryota</taxon>
        <taxon>Metazoa</taxon>
        <taxon>Ecdysozoa</taxon>
        <taxon>Arthropoda</taxon>
        <taxon>Hexapoda</taxon>
        <taxon>Insecta</taxon>
        <taxon>Pterygota</taxon>
        <taxon>Neoptera</taxon>
        <taxon>Paraneoptera</taxon>
        <taxon>Hemiptera</taxon>
        <taxon>Heteroptera</taxon>
        <taxon>Panheteroptera</taxon>
        <taxon>Cimicomorpha</taxon>
        <taxon>Miridae</taxon>
        <taxon>Dicyphina</taxon>
        <taxon>Nesidiocoris</taxon>
    </lineage>
</organism>
<evidence type="ECO:0000313" key="5">
    <source>
        <dbReference type="EMBL" id="BES95001.1"/>
    </source>
</evidence>
<evidence type="ECO:0000256" key="2">
    <source>
        <dbReference type="PROSITE-ProRule" id="PRU00176"/>
    </source>
</evidence>
<keyword evidence="6" id="KW-1185">Reference proteome</keyword>
<dbReference type="Gene3D" id="3.30.70.330">
    <property type="match status" value="3"/>
</dbReference>
<evidence type="ECO:0000256" key="1">
    <source>
        <dbReference type="ARBA" id="ARBA00022884"/>
    </source>
</evidence>
<feature type="compositionally biased region" description="Polar residues" evidence="3">
    <location>
        <begin position="317"/>
        <end position="330"/>
    </location>
</feature>
<feature type="domain" description="RRM" evidence="4">
    <location>
        <begin position="460"/>
        <end position="529"/>
    </location>
</feature>
<proteinExistence type="predicted"/>
<dbReference type="PANTHER" id="PTHR23003:SF3">
    <property type="entry name" value="FI21236P1-RELATED"/>
    <property type="match status" value="1"/>
</dbReference>
<gene>
    <name evidence="5" type="ORF">NTJ_07811</name>
</gene>
<feature type="region of interest" description="Disordered" evidence="3">
    <location>
        <begin position="426"/>
        <end position="461"/>
    </location>
</feature>
<reference evidence="5 6" key="1">
    <citation type="submission" date="2023-09" db="EMBL/GenBank/DDBJ databases">
        <title>Nesidiocoris tenuis whole genome shotgun sequence.</title>
        <authorList>
            <person name="Shibata T."/>
            <person name="Shimoda M."/>
            <person name="Kobayashi T."/>
            <person name="Uehara T."/>
        </authorList>
    </citation>
    <scope>NUCLEOTIDE SEQUENCE [LARGE SCALE GENOMIC DNA]</scope>
    <source>
        <strain evidence="5 6">Japan</strain>
    </source>
</reference>
<feature type="region of interest" description="Disordered" evidence="3">
    <location>
        <begin position="1"/>
        <end position="53"/>
    </location>
</feature>
<dbReference type="Pfam" id="PF00076">
    <property type="entry name" value="RRM_1"/>
    <property type="match status" value="3"/>
</dbReference>
<feature type="compositionally biased region" description="Basic and acidic residues" evidence="3">
    <location>
        <begin position="1"/>
        <end position="19"/>
    </location>
</feature>
<dbReference type="PROSITE" id="PS50102">
    <property type="entry name" value="RRM"/>
    <property type="match status" value="3"/>
</dbReference>
<dbReference type="Proteomes" id="UP001307889">
    <property type="component" value="Chromosome 5"/>
</dbReference>
<feature type="domain" description="RRM" evidence="4">
    <location>
        <begin position="205"/>
        <end position="282"/>
    </location>
</feature>
<dbReference type="SMART" id="SM00360">
    <property type="entry name" value="RRM"/>
    <property type="match status" value="3"/>
</dbReference>
<dbReference type="InterPro" id="IPR000504">
    <property type="entry name" value="RRM_dom"/>
</dbReference>
<protein>
    <submittedName>
        <fullName evidence="5">RNA recognition motif. (A.k.a. RRM, RBD, or RNP domain)</fullName>
    </submittedName>
</protein>
<dbReference type="CDD" id="cd12386">
    <property type="entry name" value="RRM2_hnRNPM_like"/>
    <property type="match status" value="1"/>
</dbReference>